<evidence type="ECO:0000313" key="1">
    <source>
        <dbReference type="EMBL" id="ADB14865.1"/>
    </source>
</evidence>
<accession>D2R0J7</accession>
<sequence length="385" mass="42660">MTTATTPIDQLSAEFAQGGPTATLAKAAEILKQQRKYHELFEVLKMQLRHRLSLPITGGEVADDLSEATRNALEEGLVDACRQVGTLLLEQGSVREGWMYLRPVGDKKLAQSLLEKIEADEENSEDLIEVCLHEGIDLGRGFELVLDSYGTCSAITTYDQSVARRPAEEQVPAARKLLERVHRDLVASVKTDIARQEGAQPKESTLAGLLADRDWLMQEGTYHLDTTHLASTVRIARVFNDRADVEKALDLTAYGLRLAEQFQYQGDEPFPATYPHHKLFFSALLGRDIDAALQHFREKAELLDVQYNGTVAIDVYVDLLRRLGRPGEALREAIRMSPAAGQPAGLSLSLLQLASEAGDFESLMHYCRERGDLLGYTAALVRSAK</sequence>
<reference evidence="1 2" key="1">
    <citation type="journal article" date="2009" name="Stand. Genomic Sci.">
        <title>Complete genome sequence of Pirellula staleyi type strain (ATCC 27377).</title>
        <authorList>
            <person name="Clum A."/>
            <person name="Tindall B.J."/>
            <person name="Sikorski J."/>
            <person name="Ivanova N."/>
            <person name="Mavrommatis K."/>
            <person name="Lucas S."/>
            <person name="Glavina del Rio T."/>
            <person name="Nolan M."/>
            <person name="Chen F."/>
            <person name="Tice H."/>
            <person name="Pitluck S."/>
            <person name="Cheng J.F."/>
            <person name="Chertkov O."/>
            <person name="Brettin T."/>
            <person name="Han C."/>
            <person name="Detter J.C."/>
            <person name="Kuske C."/>
            <person name="Bruce D."/>
            <person name="Goodwin L."/>
            <person name="Ovchinikova G."/>
            <person name="Pati A."/>
            <person name="Mikhailova N."/>
            <person name="Chen A."/>
            <person name="Palaniappan K."/>
            <person name="Land M."/>
            <person name="Hauser L."/>
            <person name="Chang Y.J."/>
            <person name="Jeffries C.D."/>
            <person name="Chain P."/>
            <person name="Rohde M."/>
            <person name="Goker M."/>
            <person name="Bristow J."/>
            <person name="Eisen J.A."/>
            <person name="Markowitz V."/>
            <person name="Hugenholtz P."/>
            <person name="Kyrpides N.C."/>
            <person name="Klenk H.P."/>
            <person name="Lapidus A."/>
        </authorList>
    </citation>
    <scope>NUCLEOTIDE SEQUENCE [LARGE SCALE GENOMIC DNA]</scope>
    <source>
        <strain evidence="2">ATCC 27377 / DSM 6068 / ICPB 4128</strain>
    </source>
</reference>
<dbReference type="Proteomes" id="UP000001887">
    <property type="component" value="Chromosome"/>
</dbReference>
<dbReference type="AlphaFoldDB" id="D2R0J7"/>
<dbReference type="eggNOG" id="ENOG502ZZTQ">
    <property type="taxonomic scope" value="Bacteria"/>
</dbReference>
<dbReference type="KEGG" id="psl:Psta_0169"/>
<organism evidence="1 2">
    <name type="scientific">Pirellula staleyi (strain ATCC 27377 / DSM 6068 / ICPB 4128)</name>
    <name type="common">Pirella staleyi</name>
    <dbReference type="NCBI Taxonomy" id="530564"/>
    <lineage>
        <taxon>Bacteria</taxon>
        <taxon>Pseudomonadati</taxon>
        <taxon>Planctomycetota</taxon>
        <taxon>Planctomycetia</taxon>
        <taxon>Pirellulales</taxon>
        <taxon>Pirellulaceae</taxon>
        <taxon>Pirellula</taxon>
    </lineage>
</organism>
<dbReference type="STRING" id="530564.Psta_0169"/>
<keyword evidence="2" id="KW-1185">Reference proteome</keyword>
<dbReference type="EMBL" id="CP001848">
    <property type="protein sequence ID" value="ADB14865.1"/>
    <property type="molecule type" value="Genomic_DNA"/>
</dbReference>
<evidence type="ECO:0000313" key="2">
    <source>
        <dbReference type="Proteomes" id="UP000001887"/>
    </source>
</evidence>
<gene>
    <name evidence="1" type="ordered locus">Psta_0169</name>
</gene>
<dbReference type="HOGENOM" id="CLU_683147_0_0_0"/>
<proteinExistence type="predicted"/>
<name>D2R0J7_PIRSD</name>
<protein>
    <submittedName>
        <fullName evidence="1">Uncharacterized protein</fullName>
    </submittedName>
</protein>
<dbReference type="OrthoDB" id="255759at2"/>